<proteinExistence type="predicted"/>
<keyword evidence="3" id="KW-1185">Reference proteome</keyword>
<feature type="chain" id="PRO_5016558013" evidence="1">
    <location>
        <begin position="22"/>
        <end position="150"/>
    </location>
</feature>
<keyword evidence="1" id="KW-0732">Signal</keyword>
<gene>
    <name evidence="2" type="ORF">CGC43_06640</name>
</gene>
<accession>A0A345JSI5</accession>
<feature type="signal peptide" evidence="1">
    <location>
        <begin position="1"/>
        <end position="21"/>
    </location>
</feature>
<evidence type="ECO:0000256" key="1">
    <source>
        <dbReference type="SAM" id="SignalP"/>
    </source>
</evidence>
<name>A0A345JSI5_9GAMM</name>
<sequence>MKKSLVGMLGLSLIAPAAAIAETSFTIKNDVNGTKISTVSEITRDCAVKSNDGKTLKITCDANILPNNIQFTIEDNKGNNIGFINASNPIYGSAVVELRDPKNEGVLSTCYASGKCVIGGAIDSKHSSGNYLVTHTEGDGNIILIKNIEK</sequence>
<dbReference type="AlphaFoldDB" id="A0A345JSI5"/>
<dbReference type="Proteomes" id="UP000253862">
    <property type="component" value="Chromosome"/>
</dbReference>
<dbReference type="RefSeq" id="WP_071629549.1">
    <property type="nucleotide sequence ID" value="NZ_CP022375.1"/>
</dbReference>
<dbReference type="EMBL" id="CP022375">
    <property type="protein sequence ID" value="AXH30281.1"/>
    <property type="molecule type" value="Genomic_DNA"/>
</dbReference>
<dbReference type="KEGG" id="foo:CGC45_06630"/>
<evidence type="ECO:0000313" key="2">
    <source>
        <dbReference type="EMBL" id="AXH30281.1"/>
    </source>
</evidence>
<reference evidence="2 3" key="1">
    <citation type="submission" date="2017-07" db="EMBL/GenBank/DDBJ databases">
        <title>Complete genome sequences and comparative analysis of the novel pathogen Francisella opportunistica.</title>
        <authorList>
            <person name="Dietrich E.A."/>
            <person name="Kingry L.C."/>
            <person name="Petersen J.M."/>
        </authorList>
    </citation>
    <scope>NUCLEOTIDE SEQUENCE [LARGE SCALE GENOMIC DNA]</scope>
    <source>
        <strain evidence="2 3">14-2155</strain>
    </source>
</reference>
<organism evidence="2 3">
    <name type="scientific">Francisella opportunistica</name>
    <dbReference type="NCBI Taxonomy" id="2016517"/>
    <lineage>
        <taxon>Bacteria</taxon>
        <taxon>Pseudomonadati</taxon>
        <taxon>Pseudomonadota</taxon>
        <taxon>Gammaproteobacteria</taxon>
        <taxon>Thiotrichales</taxon>
        <taxon>Francisellaceae</taxon>
        <taxon>Francisella</taxon>
    </lineage>
</organism>
<protein>
    <submittedName>
        <fullName evidence="2">Uncharacterized protein</fullName>
    </submittedName>
</protein>
<dbReference type="OrthoDB" id="5604592at2"/>
<evidence type="ECO:0000313" key="3">
    <source>
        <dbReference type="Proteomes" id="UP000253862"/>
    </source>
</evidence>